<organism evidence="1 2">
    <name type="scientific">Thermocladium modestius</name>
    <dbReference type="NCBI Taxonomy" id="62609"/>
    <lineage>
        <taxon>Archaea</taxon>
        <taxon>Thermoproteota</taxon>
        <taxon>Thermoprotei</taxon>
        <taxon>Thermoproteales</taxon>
        <taxon>Thermoproteaceae</taxon>
        <taxon>Thermocladium</taxon>
    </lineage>
</organism>
<dbReference type="OrthoDB" id="29002at2157"/>
<reference evidence="1" key="1">
    <citation type="journal article" date="2014" name="Int. J. Syst. Evol. Microbiol.">
        <title>Complete genome sequence of Corynebacterium casei LMG S-19264T (=DSM 44701T), isolated from a smear-ripened cheese.</title>
        <authorList>
            <consortium name="US DOE Joint Genome Institute (JGI-PGF)"/>
            <person name="Walter F."/>
            <person name="Albersmeier A."/>
            <person name="Kalinowski J."/>
            <person name="Ruckert C."/>
        </authorList>
    </citation>
    <scope>NUCLEOTIDE SEQUENCE</scope>
    <source>
        <strain evidence="1">JCM 10088</strain>
    </source>
</reference>
<dbReference type="AlphaFoldDB" id="A0A830GVA2"/>
<name>A0A830GVA2_9CREN</name>
<accession>A0A830GVA2</accession>
<keyword evidence="2" id="KW-1185">Reference proteome</keyword>
<reference evidence="1" key="2">
    <citation type="submission" date="2020-09" db="EMBL/GenBank/DDBJ databases">
        <authorList>
            <person name="Sun Q."/>
            <person name="Ohkuma M."/>
        </authorList>
    </citation>
    <scope>NUCLEOTIDE SEQUENCE</scope>
    <source>
        <strain evidence="1">JCM 10088</strain>
    </source>
</reference>
<evidence type="ECO:0000313" key="1">
    <source>
        <dbReference type="EMBL" id="GGP18964.1"/>
    </source>
</evidence>
<gene>
    <name evidence="1" type="ORF">GCM10007981_00730</name>
</gene>
<dbReference type="EMBL" id="BMNL01000001">
    <property type="protein sequence ID" value="GGP18964.1"/>
    <property type="molecule type" value="Genomic_DNA"/>
</dbReference>
<sequence>MSFNNVSMWVSNAYSNDLVSNQESPAPSIAAAFTAHYDTSVEIVSMRLRDGEPKYVVEGSGHFAIFADENGVWGVDLEVVKWDGDYGEVINALSRAGVEVW</sequence>
<dbReference type="Proteomes" id="UP000610960">
    <property type="component" value="Unassembled WGS sequence"/>
</dbReference>
<evidence type="ECO:0000313" key="2">
    <source>
        <dbReference type="Proteomes" id="UP000610960"/>
    </source>
</evidence>
<protein>
    <submittedName>
        <fullName evidence="1">Uncharacterized protein</fullName>
    </submittedName>
</protein>
<proteinExistence type="predicted"/>
<comment type="caution">
    <text evidence="1">The sequence shown here is derived from an EMBL/GenBank/DDBJ whole genome shotgun (WGS) entry which is preliminary data.</text>
</comment>